<evidence type="ECO:0000313" key="8">
    <source>
        <dbReference type="Proteomes" id="UP000663832"/>
    </source>
</evidence>
<dbReference type="InterPro" id="IPR011042">
    <property type="entry name" value="6-blade_b-propeller_TolB-like"/>
</dbReference>
<dbReference type="SUPFAM" id="SSF101898">
    <property type="entry name" value="NHL repeat"/>
    <property type="match status" value="1"/>
</dbReference>
<feature type="compositionally biased region" description="Low complexity" evidence="5">
    <location>
        <begin position="8"/>
        <end position="38"/>
    </location>
</feature>
<dbReference type="OrthoDB" id="28293at2759"/>
<dbReference type="AlphaFoldDB" id="A0A815G3U7"/>
<dbReference type="Gene3D" id="2.120.10.30">
    <property type="entry name" value="TolB, C-terminal domain"/>
    <property type="match status" value="1"/>
</dbReference>
<reference evidence="6" key="1">
    <citation type="submission" date="2021-02" db="EMBL/GenBank/DDBJ databases">
        <authorList>
            <person name="Nowell W R."/>
        </authorList>
    </citation>
    <scope>NUCLEOTIDE SEQUENCE</scope>
</reference>
<keyword evidence="2" id="KW-0677">Repeat</keyword>
<evidence type="ECO:0000256" key="1">
    <source>
        <dbReference type="ARBA" id="ARBA00022729"/>
    </source>
</evidence>
<dbReference type="PROSITE" id="PS51125">
    <property type="entry name" value="NHL"/>
    <property type="match status" value="1"/>
</dbReference>
<evidence type="ECO:0008006" key="10">
    <source>
        <dbReference type="Google" id="ProtNLM"/>
    </source>
</evidence>
<accession>A0A815G3U7</accession>
<dbReference type="EMBL" id="CAJNOM010001079">
    <property type="protein sequence ID" value="CAF1590529.1"/>
    <property type="molecule type" value="Genomic_DNA"/>
</dbReference>
<name>A0A815G3U7_9BILA</name>
<keyword evidence="3" id="KW-0325">Glycoprotein</keyword>
<gene>
    <name evidence="6" type="ORF">BJG266_LOCUS34037</name>
    <name evidence="7" type="ORF">QVE165_LOCUS51195</name>
</gene>
<feature type="region of interest" description="Disordered" evidence="5">
    <location>
        <begin position="1"/>
        <end position="44"/>
    </location>
</feature>
<dbReference type="Pfam" id="PF01436">
    <property type="entry name" value="NHL"/>
    <property type="match status" value="1"/>
</dbReference>
<dbReference type="CDD" id="cd05819">
    <property type="entry name" value="NHL"/>
    <property type="match status" value="1"/>
</dbReference>
<evidence type="ECO:0000313" key="7">
    <source>
        <dbReference type="EMBL" id="CAF1590529.1"/>
    </source>
</evidence>
<dbReference type="Gene3D" id="2.40.10.500">
    <property type="match status" value="1"/>
</dbReference>
<dbReference type="EMBL" id="CAJNOI010000711">
    <property type="protein sequence ID" value="CAF1333955.1"/>
    <property type="molecule type" value="Genomic_DNA"/>
</dbReference>
<evidence type="ECO:0000256" key="4">
    <source>
        <dbReference type="PROSITE-ProRule" id="PRU00504"/>
    </source>
</evidence>
<keyword evidence="8" id="KW-1185">Reference proteome</keyword>
<dbReference type="SUPFAM" id="SSF50956">
    <property type="entry name" value="Thermostable phytase (3-phytase)"/>
    <property type="match status" value="1"/>
</dbReference>
<dbReference type="InterPro" id="IPR001258">
    <property type="entry name" value="NHL_repeat"/>
</dbReference>
<evidence type="ECO:0000313" key="9">
    <source>
        <dbReference type="Proteomes" id="UP000663877"/>
    </source>
</evidence>
<evidence type="ECO:0000256" key="2">
    <source>
        <dbReference type="ARBA" id="ARBA00022737"/>
    </source>
</evidence>
<dbReference type="PANTHER" id="PTHR10680">
    <property type="entry name" value="PEPTIDYL-GLYCINE ALPHA-AMIDATING MONOOXYGENASE"/>
    <property type="match status" value="1"/>
</dbReference>
<sequence length="351" mass="38014">MMSTGERSTTLMLATTKSSTTTAEPESTTTITTTTTTTEEADLSGNSPWSITGTALVSSLTRLSCTRLFIDSDDTLYGADNDRHYIWKLSKNAKYATIVAGVYESTGSDSVKLQYPEDVYVDRYGSIYVLDSNNHRVQKFINGTIHGQTIAGLAEPGGCSLNRLYYPRGLAFDPTDTFMYIADRSCHRIIRFLTNSTLGTNGVVVAGTGSQADTNKALSGPWGIWYSSSKHNDLLIGNYDGHSVIRWTPGATSGTFVAGLPGIACSNSTCFSRPADVKNDADLNMYVVDTENHRVQMFCKNSDVGVTIVGNGVAGASSTQLDSPRGMAFDSEMNMYVCDTGNKRVQKFLKL</sequence>
<protein>
    <recommendedName>
        <fullName evidence="10">NHL repeat containing protein-like protein</fullName>
    </recommendedName>
</protein>
<dbReference type="Proteomes" id="UP000663832">
    <property type="component" value="Unassembled WGS sequence"/>
</dbReference>
<proteinExistence type="predicted"/>
<evidence type="ECO:0000256" key="3">
    <source>
        <dbReference type="ARBA" id="ARBA00023180"/>
    </source>
</evidence>
<comment type="caution">
    <text evidence="6">The sequence shown here is derived from an EMBL/GenBank/DDBJ whole genome shotgun (WGS) entry which is preliminary data.</text>
</comment>
<evidence type="ECO:0000256" key="5">
    <source>
        <dbReference type="SAM" id="MobiDB-lite"/>
    </source>
</evidence>
<feature type="repeat" description="NHL" evidence="4">
    <location>
        <begin position="113"/>
        <end position="143"/>
    </location>
</feature>
<evidence type="ECO:0000313" key="6">
    <source>
        <dbReference type="EMBL" id="CAF1333955.1"/>
    </source>
</evidence>
<organism evidence="6 9">
    <name type="scientific">Adineta steineri</name>
    <dbReference type="NCBI Taxonomy" id="433720"/>
    <lineage>
        <taxon>Eukaryota</taxon>
        <taxon>Metazoa</taxon>
        <taxon>Spiralia</taxon>
        <taxon>Gnathifera</taxon>
        <taxon>Rotifera</taxon>
        <taxon>Eurotatoria</taxon>
        <taxon>Bdelloidea</taxon>
        <taxon>Adinetida</taxon>
        <taxon>Adinetidae</taxon>
        <taxon>Adineta</taxon>
    </lineage>
</organism>
<dbReference type="Proteomes" id="UP000663877">
    <property type="component" value="Unassembled WGS sequence"/>
</dbReference>
<keyword evidence="1" id="KW-0732">Signal</keyword>